<comment type="caution">
    <text evidence="1">The sequence shown here is derived from an EMBL/GenBank/DDBJ whole genome shotgun (WGS) entry which is preliminary data.</text>
</comment>
<dbReference type="AlphaFoldDB" id="A0ABD3F1M2"/>
<gene>
    <name evidence="1" type="ORF">V7S43_014432</name>
</gene>
<evidence type="ECO:0000313" key="1">
    <source>
        <dbReference type="EMBL" id="KAL3660678.1"/>
    </source>
</evidence>
<reference evidence="1 2" key="1">
    <citation type="submission" date="2024-09" db="EMBL/GenBank/DDBJ databases">
        <title>Genome sequencing and assembly of Phytophthora oleae, isolate VK10A, causative agent of rot of olive drupes.</title>
        <authorList>
            <person name="Conti Taguali S."/>
            <person name="Riolo M."/>
            <person name="La Spada F."/>
            <person name="Cacciola S.O."/>
            <person name="Dionisio G."/>
        </authorList>
    </citation>
    <scope>NUCLEOTIDE SEQUENCE [LARGE SCALE GENOMIC DNA]</scope>
    <source>
        <strain evidence="1 2">VK10A</strain>
    </source>
</reference>
<name>A0ABD3F1M2_9STRA</name>
<dbReference type="EMBL" id="JBIMZQ010000040">
    <property type="protein sequence ID" value="KAL3660678.1"/>
    <property type="molecule type" value="Genomic_DNA"/>
</dbReference>
<sequence>MMHTRPYVHPTAPQATQLHARAASNAIIHPRERQAPQITTTDHPMENAWLRSFQIPPHISPNQHHNDEDHERITSEIAEAFGDDMPPVGGDYEFAQLLPWPQGVSSIENNVFSVTRAYPVARQLPPYDTPCSCNTTCISEKGSALTSPCLNTASC</sequence>
<protein>
    <submittedName>
        <fullName evidence="1">Uncharacterized protein</fullName>
    </submittedName>
</protein>
<organism evidence="1 2">
    <name type="scientific">Phytophthora oleae</name>
    <dbReference type="NCBI Taxonomy" id="2107226"/>
    <lineage>
        <taxon>Eukaryota</taxon>
        <taxon>Sar</taxon>
        <taxon>Stramenopiles</taxon>
        <taxon>Oomycota</taxon>
        <taxon>Peronosporomycetes</taxon>
        <taxon>Peronosporales</taxon>
        <taxon>Peronosporaceae</taxon>
        <taxon>Phytophthora</taxon>
    </lineage>
</organism>
<dbReference type="Proteomes" id="UP001632037">
    <property type="component" value="Unassembled WGS sequence"/>
</dbReference>
<evidence type="ECO:0000313" key="2">
    <source>
        <dbReference type="Proteomes" id="UP001632037"/>
    </source>
</evidence>
<keyword evidence="2" id="KW-1185">Reference proteome</keyword>
<accession>A0ABD3F1M2</accession>
<proteinExistence type="predicted"/>